<dbReference type="InterPro" id="IPR011990">
    <property type="entry name" value="TPR-like_helical_dom_sf"/>
</dbReference>
<dbReference type="OrthoDB" id="286107at2759"/>
<feature type="chain" id="PRO_5032895995" evidence="2">
    <location>
        <begin position="20"/>
        <end position="653"/>
    </location>
</feature>
<evidence type="ECO:0000313" key="4">
    <source>
        <dbReference type="Proteomes" id="UP000604046"/>
    </source>
</evidence>
<dbReference type="EMBL" id="CAJNDS010001946">
    <property type="protein sequence ID" value="CAE7290950.1"/>
    <property type="molecule type" value="Genomic_DNA"/>
</dbReference>
<evidence type="ECO:0000313" key="3">
    <source>
        <dbReference type="EMBL" id="CAE7290950.1"/>
    </source>
</evidence>
<keyword evidence="1" id="KW-1133">Transmembrane helix</keyword>
<dbReference type="PANTHER" id="PTHR45588">
    <property type="entry name" value="TPR DOMAIN-CONTAINING PROTEIN"/>
    <property type="match status" value="1"/>
</dbReference>
<dbReference type="Proteomes" id="UP000604046">
    <property type="component" value="Unassembled WGS sequence"/>
</dbReference>
<organism evidence="3 4">
    <name type="scientific">Symbiodinium natans</name>
    <dbReference type="NCBI Taxonomy" id="878477"/>
    <lineage>
        <taxon>Eukaryota</taxon>
        <taxon>Sar</taxon>
        <taxon>Alveolata</taxon>
        <taxon>Dinophyceae</taxon>
        <taxon>Suessiales</taxon>
        <taxon>Symbiodiniaceae</taxon>
        <taxon>Symbiodinium</taxon>
    </lineage>
</organism>
<feature type="signal peptide" evidence="2">
    <location>
        <begin position="1"/>
        <end position="19"/>
    </location>
</feature>
<evidence type="ECO:0000256" key="1">
    <source>
        <dbReference type="SAM" id="Phobius"/>
    </source>
</evidence>
<sequence>MPALTAGIICVMLWKAVDSLEPDILWPPEESRIQLFDDLGDMSFPVDASSLAQQYFDQGFRLIAAFDFRRAVISFRAAQIADPSCIMCVWGEGFALGPNLNTFDEPRLLQSLPLAYDKAEQAFQMSASKSYNGVQSGRHRIETGLVRALRTRYRASPEDYVMHEQNLTHSFVNEMTRVLGESGGPSGNPNLAALAADALMNTQPWNYWVSPGQARHEANQALHILEEALRSNPKHPFCVHLYVHVTEASGNLSLLHAARPFAEILPNLMPGAPHLVHMSFHTLMHTGDFYVADMDNGRASSLPRQIYPMHNLDTLSWVCRIQGRSACSMDAAKSLERLALPLVGTGIFETGFPPARFASVWPLTLLAFGHLTAITSAQLPEQCKLDPVLAGMWHFARGASYAKQGFASKAKVELEHLRVEQLKVQERMAVPPGMGWRNFNGTKDWAVYPADQILRLASLELKAHLARAEHADELAAWREALAAEASLPYDEPPAWYLPTANRAGEALARMGQFAQAEHVWQESLSRLPHNGWALFGLLQLCLNAASARSPVHCTQLESKFNRSWHHADVLLRDPADACTLFAEPSEDEQTSTLNASPVSGLALAAAAAAVTTLSIGMASFLGICRRSSASCMSCAYHRLPDAESAMPHGASPN</sequence>
<keyword evidence="4" id="KW-1185">Reference proteome</keyword>
<name>A0A812N603_9DINO</name>
<protein>
    <submittedName>
        <fullName evidence="3">CPK2 protein</fullName>
    </submittedName>
</protein>
<dbReference type="AlphaFoldDB" id="A0A812N603"/>
<comment type="caution">
    <text evidence="3">The sequence shown here is derived from an EMBL/GenBank/DDBJ whole genome shotgun (WGS) entry which is preliminary data.</text>
</comment>
<proteinExistence type="predicted"/>
<keyword evidence="1" id="KW-0472">Membrane</keyword>
<feature type="transmembrane region" description="Helical" evidence="1">
    <location>
        <begin position="601"/>
        <end position="623"/>
    </location>
</feature>
<keyword evidence="1" id="KW-0812">Transmembrane</keyword>
<gene>
    <name evidence="3" type="primary">CPK2</name>
    <name evidence="3" type="ORF">SNAT2548_LOCUS15345</name>
</gene>
<reference evidence="3" key="1">
    <citation type="submission" date="2021-02" db="EMBL/GenBank/DDBJ databases">
        <authorList>
            <person name="Dougan E. K."/>
            <person name="Rhodes N."/>
            <person name="Thang M."/>
            <person name="Chan C."/>
        </authorList>
    </citation>
    <scope>NUCLEOTIDE SEQUENCE</scope>
</reference>
<dbReference type="SUPFAM" id="SSF48452">
    <property type="entry name" value="TPR-like"/>
    <property type="match status" value="1"/>
</dbReference>
<keyword evidence="2" id="KW-0732">Signal</keyword>
<dbReference type="PANTHER" id="PTHR45588:SF1">
    <property type="entry name" value="WW DOMAIN-CONTAINING PROTEIN"/>
    <property type="match status" value="1"/>
</dbReference>
<accession>A0A812N603</accession>
<evidence type="ECO:0000256" key="2">
    <source>
        <dbReference type="SAM" id="SignalP"/>
    </source>
</evidence>